<name>A0AAD3XIA8_NEPGR</name>
<dbReference type="AlphaFoldDB" id="A0AAD3XIA8"/>
<gene>
    <name evidence="2" type="ORF">Nepgr_007374</name>
</gene>
<dbReference type="PANTHER" id="PTHR33780">
    <property type="entry name" value="EXPRESSED PROTEIN"/>
    <property type="match status" value="1"/>
</dbReference>
<dbReference type="PANTHER" id="PTHR33780:SF10">
    <property type="entry name" value="TRANSMEMBRANE PROTEIN"/>
    <property type="match status" value="1"/>
</dbReference>
<feature type="transmembrane region" description="Helical" evidence="1">
    <location>
        <begin position="12"/>
        <end position="29"/>
    </location>
</feature>
<keyword evidence="1" id="KW-0472">Membrane</keyword>
<keyword evidence="1" id="KW-0812">Transmembrane</keyword>
<accession>A0AAD3XIA8</accession>
<keyword evidence="3" id="KW-1185">Reference proteome</keyword>
<feature type="transmembrane region" description="Helical" evidence="1">
    <location>
        <begin position="56"/>
        <end position="74"/>
    </location>
</feature>
<organism evidence="2 3">
    <name type="scientific">Nepenthes gracilis</name>
    <name type="common">Slender pitcher plant</name>
    <dbReference type="NCBI Taxonomy" id="150966"/>
    <lineage>
        <taxon>Eukaryota</taxon>
        <taxon>Viridiplantae</taxon>
        <taxon>Streptophyta</taxon>
        <taxon>Embryophyta</taxon>
        <taxon>Tracheophyta</taxon>
        <taxon>Spermatophyta</taxon>
        <taxon>Magnoliopsida</taxon>
        <taxon>eudicotyledons</taxon>
        <taxon>Gunneridae</taxon>
        <taxon>Pentapetalae</taxon>
        <taxon>Caryophyllales</taxon>
        <taxon>Nepenthaceae</taxon>
        <taxon>Nepenthes</taxon>
    </lineage>
</organism>
<evidence type="ECO:0000313" key="2">
    <source>
        <dbReference type="EMBL" id="GMH05534.1"/>
    </source>
</evidence>
<reference evidence="2" key="1">
    <citation type="submission" date="2023-05" db="EMBL/GenBank/DDBJ databases">
        <title>Nepenthes gracilis genome sequencing.</title>
        <authorList>
            <person name="Fukushima K."/>
        </authorList>
    </citation>
    <scope>NUCLEOTIDE SEQUENCE</scope>
    <source>
        <strain evidence="2">SING2019-196</strain>
    </source>
</reference>
<evidence type="ECO:0000313" key="3">
    <source>
        <dbReference type="Proteomes" id="UP001279734"/>
    </source>
</evidence>
<proteinExistence type="predicted"/>
<keyword evidence="1" id="KW-1133">Transmembrane helix</keyword>
<evidence type="ECO:0000256" key="1">
    <source>
        <dbReference type="SAM" id="Phobius"/>
    </source>
</evidence>
<comment type="caution">
    <text evidence="2">The sequence shown here is derived from an EMBL/GenBank/DDBJ whole genome shotgun (WGS) entry which is preliminary data.</text>
</comment>
<dbReference type="Proteomes" id="UP001279734">
    <property type="component" value="Unassembled WGS sequence"/>
</dbReference>
<protein>
    <submittedName>
        <fullName evidence="2">Uncharacterized protein</fullName>
    </submittedName>
</protein>
<sequence>MSVEIPGARSHRILLLFCSISLEFIAGLSNDKPIIKNDEVDDSHASSHHQGTGVKVVIICIAVVSVVLFSLFLFKLWQKKKREEQCYFSSEFHSFGTDYEVQMNLMYHH</sequence>
<dbReference type="EMBL" id="BSYO01000006">
    <property type="protein sequence ID" value="GMH05534.1"/>
    <property type="molecule type" value="Genomic_DNA"/>
</dbReference>